<protein>
    <submittedName>
        <fullName evidence="2">Metallochaperone AztD</fullName>
    </submittedName>
</protein>
<keyword evidence="3" id="KW-1185">Reference proteome</keyword>
<comment type="caution">
    <text evidence="2">The sequence shown here is derived from an EMBL/GenBank/DDBJ whole genome shotgun (WGS) entry which is preliminary data.</text>
</comment>
<dbReference type="EMBL" id="JAKREW010000001">
    <property type="protein sequence ID" value="MCG7503912.1"/>
    <property type="molecule type" value="Genomic_DNA"/>
</dbReference>
<reference evidence="2 3" key="1">
    <citation type="submission" date="2022-02" db="EMBL/GenBank/DDBJ databases">
        <title>Draft genome sequence of Mezorhizobium retamae strain IRAMC:0171 isolated from Retama raetam nodules.</title>
        <authorList>
            <person name="Bengaied R."/>
            <person name="Sbissi I."/>
            <person name="Huber K."/>
            <person name="Ghodbane F."/>
            <person name="Nouioui I."/>
            <person name="Tarhouni M."/>
            <person name="Gtari M."/>
        </authorList>
    </citation>
    <scope>NUCLEOTIDE SEQUENCE [LARGE SCALE GENOMIC DNA]</scope>
    <source>
        <strain evidence="2 3">IRAMC:0171</strain>
    </source>
</reference>
<gene>
    <name evidence="2" type="primary">aztD</name>
    <name evidence="2" type="ORF">L4923_02645</name>
</gene>
<sequence length="402" mass="42755">MKRLLAAASIAVLAAGMATTSSFAEEKTAWRLFVSDHGEPVINVVDALTGNKIDTLPLKGPASLYRSASGRIVFAVQGKADMVSAASTGITFEDHGDHGDIEITAPRLTGTEIAGTKPSHFVEHDGEFALFFDGEGVARILDEKKALDGETSVREVKAEAPHHGVAAVFGDYVLLSEPNKEKPDELPVGIRVVDSAGKQVGDIRACPDLHGEATSGKLMVFACASGILLVRDADQGPSIEHIAYPTSLPSGKATTLLGGKGLQYFLGNYGADRLVLIDPSANDMFRLVELPTRRVHFAVDPIRPRFAYAFTEDGQLHQVDIVAGRLAQSVKLTDPYSMDGHWSDPRPRIAVAGDRIVVTDPLKSQLHLVDATSFAKTGDISLTGKPFNIVAVGGSGETHATE</sequence>
<evidence type="ECO:0000313" key="2">
    <source>
        <dbReference type="EMBL" id="MCG7503912.1"/>
    </source>
</evidence>
<feature type="signal peptide" evidence="1">
    <location>
        <begin position="1"/>
        <end position="24"/>
    </location>
</feature>
<name>A0ABS9Q929_9HYPH</name>
<keyword evidence="1" id="KW-0732">Signal</keyword>
<dbReference type="NCBIfam" id="NF038015">
    <property type="entry name" value="AztD"/>
    <property type="match status" value="1"/>
</dbReference>
<feature type="chain" id="PRO_5045365931" evidence="1">
    <location>
        <begin position="25"/>
        <end position="402"/>
    </location>
</feature>
<dbReference type="InterPro" id="IPR047697">
    <property type="entry name" value="AztD-like"/>
</dbReference>
<evidence type="ECO:0000256" key="1">
    <source>
        <dbReference type="SAM" id="SignalP"/>
    </source>
</evidence>
<accession>A0ABS9Q929</accession>
<dbReference type="InterPro" id="IPR011044">
    <property type="entry name" value="Quino_amine_DH_bsu"/>
</dbReference>
<organism evidence="2 3">
    <name type="scientific">Mesorhizobium retamae</name>
    <dbReference type="NCBI Taxonomy" id="2912854"/>
    <lineage>
        <taxon>Bacteria</taxon>
        <taxon>Pseudomonadati</taxon>
        <taxon>Pseudomonadota</taxon>
        <taxon>Alphaproteobacteria</taxon>
        <taxon>Hyphomicrobiales</taxon>
        <taxon>Phyllobacteriaceae</taxon>
        <taxon>Mesorhizobium</taxon>
    </lineage>
</organism>
<dbReference type="RefSeq" id="WP_239361854.1">
    <property type="nucleotide sequence ID" value="NZ_JAKREW010000001.1"/>
</dbReference>
<dbReference type="SUPFAM" id="SSF50969">
    <property type="entry name" value="YVTN repeat-like/Quinoprotein amine dehydrogenase"/>
    <property type="match status" value="1"/>
</dbReference>
<evidence type="ECO:0000313" key="3">
    <source>
        <dbReference type="Proteomes" id="UP001201701"/>
    </source>
</evidence>
<proteinExistence type="predicted"/>
<dbReference type="Proteomes" id="UP001201701">
    <property type="component" value="Unassembled WGS sequence"/>
</dbReference>